<dbReference type="AlphaFoldDB" id="W2YYU1"/>
<dbReference type="EMBL" id="ANIY01002622">
    <property type="protein sequence ID" value="ETP39886.1"/>
    <property type="molecule type" value="Genomic_DNA"/>
</dbReference>
<reference evidence="2 3" key="1">
    <citation type="submission" date="2013-11" db="EMBL/GenBank/DDBJ databases">
        <title>The Genome Sequence of Phytophthora parasitica P10297.</title>
        <authorList>
            <consortium name="The Broad Institute Genomics Platform"/>
            <person name="Russ C."/>
            <person name="Tyler B."/>
            <person name="Panabieres F."/>
            <person name="Shan W."/>
            <person name="Tripathy S."/>
            <person name="Grunwald N."/>
            <person name="Machado M."/>
            <person name="Johnson C.S."/>
            <person name="Walker B."/>
            <person name="Young S.K."/>
            <person name="Zeng Q."/>
            <person name="Gargeya S."/>
            <person name="Fitzgerald M."/>
            <person name="Haas B."/>
            <person name="Abouelleil A."/>
            <person name="Allen A.W."/>
            <person name="Alvarado L."/>
            <person name="Arachchi H.M."/>
            <person name="Berlin A.M."/>
            <person name="Chapman S.B."/>
            <person name="Gainer-Dewar J."/>
            <person name="Goldberg J."/>
            <person name="Griggs A."/>
            <person name="Gujja S."/>
            <person name="Hansen M."/>
            <person name="Howarth C."/>
            <person name="Imamovic A."/>
            <person name="Ireland A."/>
            <person name="Larimer J."/>
            <person name="McCowan C."/>
            <person name="Murphy C."/>
            <person name="Pearson M."/>
            <person name="Poon T.W."/>
            <person name="Priest M."/>
            <person name="Roberts A."/>
            <person name="Saif S."/>
            <person name="Shea T."/>
            <person name="Sisk P."/>
            <person name="Sykes S."/>
            <person name="Wortman J."/>
            <person name="Nusbaum C."/>
            <person name="Birren B."/>
        </authorList>
    </citation>
    <scope>NUCLEOTIDE SEQUENCE [LARGE SCALE GENOMIC DNA]</scope>
    <source>
        <strain evidence="2 3">P10297</strain>
    </source>
</reference>
<protein>
    <submittedName>
        <fullName evidence="2">Uncharacterized protein</fullName>
    </submittedName>
</protein>
<feature type="compositionally biased region" description="Low complexity" evidence="1">
    <location>
        <begin position="87"/>
        <end position="96"/>
    </location>
</feature>
<feature type="non-terminal residue" evidence="2">
    <location>
        <position position="96"/>
    </location>
</feature>
<evidence type="ECO:0000313" key="2">
    <source>
        <dbReference type="EMBL" id="ETP39886.1"/>
    </source>
</evidence>
<dbReference type="Proteomes" id="UP000018948">
    <property type="component" value="Unassembled WGS sequence"/>
</dbReference>
<organism evidence="2 3">
    <name type="scientific">Phytophthora nicotianae P10297</name>
    <dbReference type="NCBI Taxonomy" id="1317064"/>
    <lineage>
        <taxon>Eukaryota</taxon>
        <taxon>Sar</taxon>
        <taxon>Stramenopiles</taxon>
        <taxon>Oomycota</taxon>
        <taxon>Peronosporomycetes</taxon>
        <taxon>Peronosporales</taxon>
        <taxon>Peronosporaceae</taxon>
        <taxon>Phytophthora</taxon>
    </lineage>
</organism>
<comment type="caution">
    <text evidence="2">The sequence shown here is derived from an EMBL/GenBank/DDBJ whole genome shotgun (WGS) entry which is preliminary data.</text>
</comment>
<feature type="compositionally biased region" description="Low complexity" evidence="1">
    <location>
        <begin position="51"/>
        <end position="79"/>
    </location>
</feature>
<feature type="region of interest" description="Disordered" evidence="1">
    <location>
        <begin position="51"/>
        <end position="96"/>
    </location>
</feature>
<proteinExistence type="predicted"/>
<sequence length="96" mass="9579">MLNFFRNVSASFVGALERTTAKPLTESGFREERSFSTGGVSEIRDCVSSGIISSSGDEASAGDGISTGDVTSTRDSSSSGDGGSAGDGISVGDSSV</sequence>
<name>W2YYU1_PHYNI</name>
<gene>
    <name evidence="2" type="ORF">F442_12692</name>
</gene>
<accession>W2YYU1</accession>
<evidence type="ECO:0000256" key="1">
    <source>
        <dbReference type="SAM" id="MobiDB-lite"/>
    </source>
</evidence>
<evidence type="ECO:0000313" key="3">
    <source>
        <dbReference type="Proteomes" id="UP000018948"/>
    </source>
</evidence>